<evidence type="ECO:0000256" key="4">
    <source>
        <dbReference type="ARBA" id="ARBA00022759"/>
    </source>
</evidence>
<dbReference type="EC" id="3.1.26.5" evidence="6"/>
<dbReference type="InterPro" id="IPR023539">
    <property type="entry name" value="RNase_P_comp-3_arc"/>
</dbReference>
<dbReference type="GO" id="GO:0001682">
    <property type="term" value="P:tRNA 5'-leader removal"/>
    <property type="evidence" value="ECO:0007669"/>
    <property type="project" value="UniProtKB-UniRule"/>
</dbReference>
<dbReference type="AlphaFoldDB" id="A0A099T3I9"/>
<evidence type="ECO:0000256" key="3">
    <source>
        <dbReference type="ARBA" id="ARBA00022722"/>
    </source>
</evidence>
<comment type="catalytic activity">
    <reaction evidence="6">
        <text>Endonucleolytic cleavage of RNA, removing 5'-extranucleotides from tRNA precursor.</text>
        <dbReference type="EC" id="3.1.26.5"/>
    </reaction>
</comment>
<protein>
    <recommendedName>
        <fullName evidence="6">Ribonuclease P protein component 3</fullName>
        <shortName evidence="6">RNase P component 3</shortName>
        <ecNumber evidence="6">3.1.26.5</ecNumber>
    </recommendedName>
    <alternativeName>
        <fullName evidence="6">Rpp30</fullName>
    </alternativeName>
</protein>
<comment type="subunit">
    <text evidence="6">Consists of a catalytic RNA component and at least 4-5 protein subunits.</text>
</comment>
<keyword evidence="5 6" id="KW-0378">Hydrolase</keyword>
<dbReference type="InterPro" id="IPR016195">
    <property type="entry name" value="Pol/histidinol_Pase-like"/>
</dbReference>
<keyword evidence="2 6" id="KW-0819">tRNA processing</keyword>
<dbReference type="EMBL" id="JRHO01000010">
    <property type="protein sequence ID" value="KGK98796.1"/>
    <property type="molecule type" value="Genomic_DNA"/>
</dbReference>
<comment type="subcellular location">
    <subcellularLocation>
        <location evidence="6">Cytoplasm</location>
    </subcellularLocation>
</comment>
<organism evidence="7 8">
    <name type="scientific">Methanococcoides methylutens</name>
    <dbReference type="NCBI Taxonomy" id="2226"/>
    <lineage>
        <taxon>Archaea</taxon>
        <taxon>Methanobacteriati</taxon>
        <taxon>Methanobacteriota</taxon>
        <taxon>Stenosarchaea group</taxon>
        <taxon>Methanomicrobia</taxon>
        <taxon>Methanosarcinales</taxon>
        <taxon>Methanosarcinaceae</taxon>
        <taxon>Methanococcoides</taxon>
    </lineage>
</organism>
<keyword evidence="4 6" id="KW-0255">Endonuclease</keyword>
<name>A0A099T3I9_METMT</name>
<dbReference type="GO" id="GO:0030677">
    <property type="term" value="C:ribonuclease P complex"/>
    <property type="evidence" value="ECO:0007669"/>
    <property type="project" value="UniProtKB-UniRule"/>
</dbReference>
<sequence>MADPVFYDLCVHCAPDGKSTQEEMVAMAKHLGFGGIALTNHSNSDSLPKGSSDKGFDILRGVELVSSNPSKLHGLVGKYRKKVEILAVHGGDDGINRAAVENPNVDILLHPGTPKGCGLNHVLAKSASDNNVAIAFDMASLIMLRGGRRVHTLSHFREVLSLARKYDVPFLLTNNASLSYGMRAPREMMALATLFGMERDETLMALSDTPAEIIRRVRRGNNFICEGVEILEDDLSCMEGEDK</sequence>
<keyword evidence="3 6" id="KW-0540">Nuclease</keyword>
<dbReference type="Proteomes" id="UP000029859">
    <property type="component" value="Unassembled WGS sequence"/>
</dbReference>
<keyword evidence="8" id="KW-1185">Reference proteome</keyword>
<evidence type="ECO:0000256" key="6">
    <source>
        <dbReference type="HAMAP-Rule" id="MF_00756"/>
    </source>
</evidence>
<proteinExistence type="inferred from homology"/>
<dbReference type="GO" id="GO:0005737">
    <property type="term" value="C:cytoplasm"/>
    <property type="evidence" value="ECO:0007669"/>
    <property type="project" value="UniProtKB-SubCell"/>
</dbReference>
<dbReference type="RefSeq" id="WP_048193964.1">
    <property type="nucleotide sequence ID" value="NZ_CAAGSM010000003.1"/>
</dbReference>
<dbReference type="OrthoDB" id="85765at2157"/>
<evidence type="ECO:0000256" key="5">
    <source>
        <dbReference type="ARBA" id="ARBA00022801"/>
    </source>
</evidence>
<comment type="similarity">
    <text evidence="6">Belongs to the eukaryotic/archaeal RNase P protein component 3 family.</text>
</comment>
<evidence type="ECO:0000313" key="7">
    <source>
        <dbReference type="EMBL" id="KGK98796.1"/>
    </source>
</evidence>
<comment type="function">
    <text evidence="6">Part of ribonuclease P, a protein complex that generates mature tRNA molecules by cleaving their 5'-ends.</text>
</comment>
<dbReference type="Gene3D" id="3.20.20.140">
    <property type="entry name" value="Metal-dependent hydrolases"/>
    <property type="match status" value="1"/>
</dbReference>
<dbReference type="Pfam" id="PF01876">
    <property type="entry name" value="RNase_P_p30"/>
    <property type="match status" value="1"/>
</dbReference>
<dbReference type="HAMAP" id="MF_00756">
    <property type="entry name" value="RNase_P_3"/>
    <property type="match status" value="1"/>
</dbReference>
<reference evidence="7 8" key="1">
    <citation type="submission" date="2014-09" db="EMBL/GenBank/DDBJ databases">
        <title>Draft genome sequence of an obligately methylotrophic methanogen, Methanococcoides methylutens, isolated from marine sediment.</title>
        <authorList>
            <person name="Guan Y."/>
            <person name="Ngugi D.K."/>
            <person name="Blom J."/>
            <person name="Ali S."/>
            <person name="Ferry J.G."/>
            <person name="Stingl U."/>
        </authorList>
    </citation>
    <scope>NUCLEOTIDE SEQUENCE [LARGE SCALE GENOMIC DNA]</scope>
    <source>
        <strain evidence="7 8">DSM 2657</strain>
    </source>
</reference>
<dbReference type="InterPro" id="IPR002738">
    <property type="entry name" value="RNase_P_p30"/>
</dbReference>
<evidence type="ECO:0000256" key="1">
    <source>
        <dbReference type="ARBA" id="ARBA00022490"/>
    </source>
</evidence>
<evidence type="ECO:0000256" key="2">
    <source>
        <dbReference type="ARBA" id="ARBA00022694"/>
    </source>
</evidence>
<keyword evidence="1 6" id="KW-0963">Cytoplasm</keyword>
<dbReference type="NCBIfam" id="NF046111">
    <property type="entry name" value="RNaseP3Mthb"/>
    <property type="match status" value="1"/>
</dbReference>
<gene>
    <name evidence="6" type="primary">rnp3</name>
    <name evidence="7" type="ORF">LI82_05730</name>
</gene>
<dbReference type="SUPFAM" id="SSF89550">
    <property type="entry name" value="PHP domain-like"/>
    <property type="match status" value="1"/>
</dbReference>
<comment type="caution">
    <text evidence="7">The sequence shown here is derived from an EMBL/GenBank/DDBJ whole genome shotgun (WGS) entry which is preliminary data.</text>
</comment>
<accession>A0A099T3I9</accession>
<dbReference type="GO" id="GO:0004526">
    <property type="term" value="F:ribonuclease P activity"/>
    <property type="evidence" value="ECO:0007669"/>
    <property type="project" value="UniProtKB-UniRule"/>
</dbReference>
<evidence type="ECO:0000313" key="8">
    <source>
        <dbReference type="Proteomes" id="UP000029859"/>
    </source>
</evidence>